<reference evidence="2 3" key="1">
    <citation type="submission" date="2016-10" db="EMBL/GenBank/DDBJ databases">
        <authorList>
            <person name="Varghese N."/>
            <person name="Submissions S."/>
        </authorList>
    </citation>
    <scope>NUCLEOTIDE SEQUENCE [LARGE SCALE GENOMIC DNA]</scope>
    <source>
        <strain evidence="2 3">DSM 21619</strain>
    </source>
</reference>
<comment type="caution">
    <text evidence="2">The sequence shown here is derived from an EMBL/GenBank/DDBJ whole genome shotgun (WGS) entry which is preliminary data.</text>
</comment>
<feature type="compositionally biased region" description="Low complexity" evidence="1">
    <location>
        <begin position="18"/>
        <end position="29"/>
    </location>
</feature>
<dbReference type="EMBL" id="FOCD01000001">
    <property type="protein sequence ID" value="SEM83114.1"/>
    <property type="molecule type" value="Genomic_DNA"/>
</dbReference>
<accession>A0AAX2EDF1</accession>
<sequence length="35" mass="4035">MLCIFSAARDKFREDYQKQQQTAKQGAKTDTVAKK</sequence>
<proteinExistence type="predicted"/>
<dbReference type="AlphaFoldDB" id="A0AAX2EDF1"/>
<evidence type="ECO:0000256" key="1">
    <source>
        <dbReference type="SAM" id="MobiDB-lite"/>
    </source>
</evidence>
<evidence type="ECO:0000313" key="2">
    <source>
        <dbReference type="EMBL" id="SEM83114.1"/>
    </source>
</evidence>
<organism evidence="2 3">
    <name type="scientific">Terribacillus saccharophilus</name>
    <dbReference type="NCBI Taxonomy" id="361277"/>
    <lineage>
        <taxon>Bacteria</taxon>
        <taxon>Bacillati</taxon>
        <taxon>Bacillota</taxon>
        <taxon>Bacilli</taxon>
        <taxon>Bacillales</taxon>
        <taxon>Bacillaceae</taxon>
        <taxon>Terribacillus</taxon>
    </lineage>
</organism>
<gene>
    <name evidence="2" type="ORF">SAMN04489762_1156</name>
</gene>
<evidence type="ECO:0008006" key="4">
    <source>
        <dbReference type="Google" id="ProtNLM"/>
    </source>
</evidence>
<protein>
    <recommendedName>
        <fullName evidence="4">YfhE family protein</fullName>
    </recommendedName>
</protein>
<dbReference type="Proteomes" id="UP000199735">
    <property type="component" value="Unassembled WGS sequence"/>
</dbReference>
<feature type="region of interest" description="Disordered" evidence="1">
    <location>
        <begin position="15"/>
        <end position="35"/>
    </location>
</feature>
<name>A0AAX2EDF1_9BACI</name>
<evidence type="ECO:0000313" key="3">
    <source>
        <dbReference type="Proteomes" id="UP000199735"/>
    </source>
</evidence>